<gene>
    <name evidence="2" type="ORF">IQ241_06500</name>
</gene>
<keyword evidence="3" id="KW-1185">Reference proteome</keyword>
<dbReference type="EMBL" id="JADEXG010000011">
    <property type="protein sequence ID" value="MBE9076948.1"/>
    <property type="molecule type" value="Genomic_DNA"/>
</dbReference>
<feature type="coiled-coil region" evidence="1">
    <location>
        <begin position="68"/>
        <end position="137"/>
    </location>
</feature>
<organism evidence="2 3">
    <name type="scientific">Vasconcelosia minhoensis LEGE 07310</name>
    <dbReference type="NCBI Taxonomy" id="915328"/>
    <lineage>
        <taxon>Bacteria</taxon>
        <taxon>Bacillati</taxon>
        <taxon>Cyanobacteriota</taxon>
        <taxon>Cyanophyceae</taxon>
        <taxon>Nodosilineales</taxon>
        <taxon>Cymatolegaceae</taxon>
        <taxon>Vasconcelosia</taxon>
        <taxon>Vasconcelosia minhoensis</taxon>
    </lineage>
</organism>
<reference evidence="2" key="1">
    <citation type="submission" date="2020-10" db="EMBL/GenBank/DDBJ databases">
        <authorList>
            <person name="Castelo-Branco R."/>
            <person name="Eusebio N."/>
            <person name="Adriana R."/>
            <person name="Vieira A."/>
            <person name="Brugerolle De Fraissinette N."/>
            <person name="Rezende De Castro R."/>
            <person name="Schneider M.P."/>
            <person name="Vasconcelos V."/>
            <person name="Leao P.N."/>
        </authorList>
    </citation>
    <scope>NUCLEOTIDE SEQUENCE</scope>
    <source>
        <strain evidence="2">LEGE 07310</strain>
    </source>
</reference>
<accession>A0A8J7AG79</accession>
<keyword evidence="1" id="KW-0175">Coiled coil</keyword>
<comment type="caution">
    <text evidence="2">The sequence shown here is derived from an EMBL/GenBank/DDBJ whole genome shotgun (WGS) entry which is preliminary data.</text>
</comment>
<sequence>MPSKSGLQATLKEKYGINKNITQSLSSDDCENLLNVLSAQPSAERVIRSFIEKNIELSANNRYFGQLRSQAEKKNERLQVENQAFKAEIDQLATENQGLGSDLQTLTAHNEELIKANDQLKKDNKELKNVVDQIRLRLAQDTKMLLQYEDSEIRKALIRMFRWTLG</sequence>
<dbReference type="AlphaFoldDB" id="A0A8J7AG79"/>
<protein>
    <submittedName>
        <fullName evidence="2">Uncharacterized protein</fullName>
    </submittedName>
</protein>
<evidence type="ECO:0000313" key="3">
    <source>
        <dbReference type="Proteomes" id="UP000636505"/>
    </source>
</evidence>
<proteinExistence type="predicted"/>
<dbReference type="Proteomes" id="UP000636505">
    <property type="component" value="Unassembled WGS sequence"/>
</dbReference>
<name>A0A8J7AG79_9CYAN</name>
<evidence type="ECO:0000313" key="2">
    <source>
        <dbReference type="EMBL" id="MBE9076948.1"/>
    </source>
</evidence>
<dbReference type="Gene3D" id="1.20.5.340">
    <property type="match status" value="1"/>
</dbReference>
<evidence type="ECO:0000256" key="1">
    <source>
        <dbReference type="SAM" id="Coils"/>
    </source>
</evidence>
<dbReference type="RefSeq" id="WP_193905612.1">
    <property type="nucleotide sequence ID" value="NZ_JADEXG010000011.1"/>
</dbReference>